<reference evidence="7 8" key="1">
    <citation type="submission" date="2019-04" db="EMBL/GenBank/DDBJ databases">
        <title>Draft genome of the big-headed turtle Platysternon megacephalum.</title>
        <authorList>
            <person name="Gong S."/>
        </authorList>
    </citation>
    <scope>NUCLEOTIDE SEQUENCE [LARGE SCALE GENOMIC DNA]</scope>
    <source>
        <strain evidence="7">DO16091913</strain>
        <tissue evidence="7">Muscle</tissue>
    </source>
</reference>
<dbReference type="GO" id="GO:0005509">
    <property type="term" value="F:calcium ion binding"/>
    <property type="evidence" value="ECO:0007669"/>
    <property type="project" value="InterPro"/>
</dbReference>
<dbReference type="InterPro" id="IPR011489">
    <property type="entry name" value="EMI_domain"/>
</dbReference>
<dbReference type="Proteomes" id="UP000297703">
    <property type="component" value="Unassembled WGS sequence"/>
</dbReference>
<keyword evidence="1 4" id="KW-0245">EGF-like domain</keyword>
<dbReference type="PROSITE" id="PS01187">
    <property type="entry name" value="EGF_CA"/>
    <property type="match status" value="1"/>
</dbReference>
<dbReference type="OrthoDB" id="409374at2759"/>
<dbReference type="PROSITE" id="PS51041">
    <property type="entry name" value="EMI"/>
    <property type="match status" value="1"/>
</dbReference>
<comment type="caution">
    <text evidence="4">Lacks conserved residue(s) required for the propagation of feature annotation.</text>
</comment>
<dbReference type="InterPro" id="IPR000742">
    <property type="entry name" value="EGF"/>
</dbReference>
<protein>
    <submittedName>
        <fullName evidence="7">Axonemal dynein light intermediate polypeptide 1</fullName>
    </submittedName>
</protein>
<evidence type="ECO:0000313" key="8">
    <source>
        <dbReference type="Proteomes" id="UP000297703"/>
    </source>
</evidence>
<accession>A0A4D9EZR5</accession>
<dbReference type="FunFam" id="2.10.25.10:FF:001129">
    <property type="entry name" value="Predicted protein"/>
    <property type="match status" value="1"/>
</dbReference>
<dbReference type="Gene3D" id="2.10.25.10">
    <property type="entry name" value="Laminin"/>
    <property type="match status" value="2"/>
</dbReference>
<dbReference type="Pfam" id="PF07546">
    <property type="entry name" value="EMI"/>
    <property type="match status" value="1"/>
</dbReference>
<comment type="caution">
    <text evidence="7">The sequence shown here is derived from an EMBL/GenBank/DDBJ whole genome shotgun (WGS) entry which is preliminary data.</text>
</comment>
<sequence length="200" mass="22531">MVKVWKQGCGGQLWCIGYERRTAYYTDYRQVYSMEYQTVYKCCPGWSQLGGDAGCLYSVCNYGVCFNGGNCMEGSSQLCRCPSGFQGPRCQYDVNECEAGNGGCESQCCNTIGSFYCKCPDGLRLKGDGKVCEGRNGMTACWRGPAIGGFDEFPWLLQLYVCYKELHCSLRNSEVIKLGLAKFYSRVMLRDFYRTDRISL</sequence>
<dbReference type="PROSITE" id="PS50026">
    <property type="entry name" value="EGF_3"/>
    <property type="match status" value="1"/>
</dbReference>
<evidence type="ECO:0000256" key="4">
    <source>
        <dbReference type="PROSITE-ProRule" id="PRU00076"/>
    </source>
</evidence>
<gene>
    <name evidence="7" type="ORF">DR999_PMT02887</name>
</gene>
<dbReference type="PROSITE" id="PS00022">
    <property type="entry name" value="EGF_1"/>
    <property type="match status" value="1"/>
</dbReference>
<organism evidence="7 8">
    <name type="scientific">Platysternon megacephalum</name>
    <name type="common">big-headed turtle</name>
    <dbReference type="NCBI Taxonomy" id="55544"/>
    <lineage>
        <taxon>Eukaryota</taxon>
        <taxon>Metazoa</taxon>
        <taxon>Chordata</taxon>
        <taxon>Craniata</taxon>
        <taxon>Vertebrata</taxon>
        <taxon>Euteleostomi</taxon>
        <taxon>Archelosauria</taxon>
        <taxon>Testudinata</taxon>
        <taxon>Testudines</taxon>
        <taxon>Cryptodira</taxon>
        <taxon>Durocryptodira</taxon>
        <taxon>Testudinoidea</taxon>
        <taxon>Platysternidae</taxon>
        <taxon>Platysternon</taxon>
    </lineage>
</organism>
<dbReference type="InterPro" id="IPR049883">
    <property type="entry name" value="NOTCH1_EGF-like"/>
</dbReference>
<keyword evidence="8" id="KW-1185">Reference proteome</keyword>
<evidence type="ECO:0000256" key="2">
    <source>
        <dbReference type="ARBA" id="ARBA00022729"/>
    </source>
</evidence>
<proteinExistence type="predicted"/>
<dbReference type="AlphaFoldDB" id="A0A4D9EZR5"/>
<dbReference type="InterPro" id="IPR001881">
    <property type="entry name" value="EGF-like_Ca-bd_dom"/>
</dbReference>
<dbReference type="SMART" id="SM00181">
    <property type="entry name" value="EGF"/>
    <property type="match status" value="2"/>
</dbReference>
<dbReference type="PROSITE" id="PS01186">
    <property type="entry name" value="EGF_2"/>
    <property type="match status" value="1"/>
</dbReference>
<dbReference type="SMART" id="SM00179">
    <property type="entry name" value="EGF_CA"/>
    <property type="match status" value="1"/>
</dbReference>
<dbReference type="STRING" id="55544.A0A4D9EZR5"/>
<evidence type="ECO:0000259" key="6">
    <source>
        <dbReference type="PROSITE" id="PS51041"/>
    </source>
</evidence>
<keyword evidence="2" id="KW-0732">Signal</keyword>
<feature type="disulfide bond" evidence="4">
    <location>
        <begin position="81"/>
        <end position="90"/>
    </location>
</feature>
<dbReference type="Pfam" id="PF07645">
    <property type="entry name" value="EGF_CA"/>
    <property type="match status" value="1"/>
</dbReference>
<keyword evidence="3 4" id="KW-1015">Disulfide bond</keyword>
<dbReference type="SUPFAM" id="SSF57196">
    <property type="entry name" value="EGF/Laminin"/>
    <property type="match status" value="2"/>
</dbReference>
<evidence type="ECO:0000256" key="3">
    <source>
        <dbReference type="ARBA" id="ARBA00023157"/>
    </source>
</evidence>
<dbReference type="InterPro" id="IPR018097">
    <property type="entry name" value="EGF_Ca-bd_CS"/>
</dbReference>
<evidence type="ECO:0000256" key="1">
    <source>
        <dbReference type="ARBA" id="ARBA00022536"/>
    </source>
</evidence>
<name>A0A4D9EZR5_9SAUR</name>
<dbReference type="EMBL" id="QXTE01000014">
    <property type="protein sequence ID" value="TFK13863.1"/>
    <property type="molecule type" value="Genomic_DNA"/>
</dbReference>
<reference evidence="7 8" key="2">
    <citation type="submission" date="2019-04" db="EMBL/GenBank/DDBJ databases">
        <title>The genome sequence of big-headed turtle.</title>
        <authorList>
            <person name="Gong S."/>
        </authorList>
    </citation>
    <scope>NUCLEOTIDE SEQUENCE [LARGE SCALE GENOMIC DNA]</scope>
    <source>
        <strain evidence="7">DO16091913</strain>
        <tissue evidence="7">Muscle</tissue>
    </source>
</reference>
<evidence type="ECO:0000259" key="5">
    <source>
        <dbReference type="PROSITE" id="PS50026"/>
    </source>
</evidence>
<feature type="domain" description="EGF-like" evidence="5">
    <location>
        <begin position="56"/>
        <end position="91"/>
    </location>
</feature>
<evidence type="ECO:0000313" key="7">
    <source>
        <dbReference type="EMBL" id="TFK13863.1"/>
    </source>
</evidence>
<feature type="domain" description="EMI" evidence="6">
    <location>
        <begin position="1"/>
        <end position="57"/>
    </location>
</feature>